<gene>
    <name evidence="7" type="ORF">F2Q68_00008861</name>
</gene>
<keyword evidence="4 6" id="KW-1133">Transmembrane helix</keyword>
<feature type="transmembrane region" description="Helical" evidence="6">
    <location>
        <begin position="83"/>
        <end position="103"/>
    </location>
</feature>
<accession>A0A8S9KUX1</accession>
<dbReference type="InterPro" id="IPR036259">
    <property type="entry name" value="MFS_trans_sf"/>
</dbReference>
<feature type="transmembrane region" description="Helical" evidence="6">
    <location>
        <begin position="260"/>
        <end position="286"/>
    </location>
</feature>
<evidence type="ECO:0000313" key="7">
    <source>
        <dbReference type="EMBL" id="KAF2598854.1"/>
    </source>
</evidence>
<dbReference type="InterPro" id="IPR044739">
    <property type="entry name" value="NRT1/PTR"/>
</dbReference>
<proteinExistence type="inferred from homology"/>
<reference evidence="7" key="1">
    <citation type="submission" date="2019-12" db="EMBL/GenBank/DDBJ databases">
        <title>Genome sequencing and annotation of Brassica cretica.</title>
        <authorList>
            <person name="Studholme D.J."/>
            <person name="Sarris P.F."/>
        </authorList>
    </citation>
    <scope>NUCLEOTIDE SEQUENCE</scope>
    <source>
        <strain evidence="7">PFS-001/15</strain>
        <tissue evidence="7">Leaf</tissue>
    </source>
</reference>
<comment type="similarity">
    <text evidence="2">Belongs to the major facilitator superfamily. Proton-dependent oligopeptide transporter (POT/PTR) (TC 2.A.17) family.</text>
</comment>
<feature type="transmembrane region" description="Helical" evidence="6">
    <location>
        <begin position="115"/>
        <end position="132"/>
    </location>
</feature>
<evidence type="ECO:0008006" key="9">
    <source>
        <dbReference type="Google" id="ProtNLM"/>
    </source>
</evidence>
<comment type="subcellular location">
    <subcellularLocation>
        <location evidence="1">Membrane</location>
        <topology evidence="1">Multi-pass membrane protein</topology>
    </subcellularLocation>
</comment>
<evidence type="ECO:0000256" key="5">
    <source>
        <dbReference type="ARBA" id="ARBA00023136"/>
    </source>
</evidence>
<dbReference type="SUPFAM" id="SSF103473">
    <property type="entry name" value="MFS general substrate transporter"/>
    <property type="match status" value="1"/>
</dbReference>
<dbReference type="Pfam" id="PF00854">
    <property type="entry name" value="PTR2"/>
    <property type="match status" value="2"/>
</dbReference>
<dbReference type="PANTHER" id="PTHR11654">
    <property type="entry name" value="OLIGOPEPTIDE TRANSPORTER-RELATED"/>
    <property type="match status" value="1"/>
</dbReference>
<dbReference type="InterPro" id="IPR000109">
    <property type="entry name" value="POT_fam"/>
</dbReference>
<comment type="caution">
    <text evidence="7">The sequence shown here is derived from an EMBL/GenBank/DDBJ whole genome shotgun (WGS) entry which is preliminary data.</text>
</comment>
<organism evidence="7 8">
    <name type="scientific">Brassica cretica</name>
    <name type="common">Mustard</name>
    <dbReference type="NCBI Taxonomy" id="69181"/>
    <lineage>
        <taxon>Eukaryota</taxon>
        <taxon>Viridiplantae</taxon>
        <taxon>Streptophyta</taxon>
        <taxon>Embryophyta</taxon>
        <taxon>Tracheophyta</taxon>
        <taxon>Spermatophyta</taxon>
        <taxon>Magnoliopsida</taxon>
        <taxon>eudicotyledons</taxon>
        <taxon>Gunneridae</taxon>
        <taxon>Pentapetalae</taxon>
        <taxon>rosids</taxon>
        <taxon>malvids</taxon>
        <taxon>Brassicales</taxon>
        <taxon>Brassicaceae</taxon>
        <taxon>Brassiceae</taxon>
        <taxon>Brassica</taxon>
    </lineage>
</organism>
<evidence type="ECO:0000256" key="2">
    <source>
        <dbReference type="ARBA" id="ARBA00005982"/>
    </source>
</evidence>
<dbReference type="GO" id="GO:0016020">
    <property type="term" value="C:membrane"/>
    <property type="evidence" value="ECO:0007669"/>
    <property type="project" value="UniProtKB-SubCell"/>
</dbReference>
<dbReference type="Gene3D" id="1.20.1250.20">
    <property type="entry name" value="MFS general substrate transporter like domains"/>
    <property type="match status" value="2"/>
</dbReference>
<dbReference type="AlphaFoldDB" id="A0A8S9KUX1"/>
<evidence type="ECO:0000256" key="3">
    <source>
        <dbReference type="ARBA" id="ARBA00022692"/>
    </source>
</evidence>
<dbReference type="Proteomes" id="UP000712281">
    <property type="component" value="Unassembled WGS sequence"/>
</dbReference>
<feature type="transmembrane region" description="Helical" evidence="6">
    <location>
        <begin position="390"/>
        <end position="411"/>
    </location>
</feature>
<dbReference type="GO" id="GO:0042937">
    <property type="term" value="F:tripeptide transmembrane transporter activity"/>
    <property type="evidence" value="ECO:0007669"/>
    <property type="project" value="InterPro"/>
</dbReference>
<protein>
    <recommendedName>
        <fullName evidence="9">Major facilitator superfamily (MFS) profile domain-containing protein</fullName>
    </recommendedName>
</protein>
<dbReference type="GO" id="GO:0071916">
    <property type="term" value="F:dipeptide transmembrane transporter activity"/>
    <property type="evidence" value="ECO:0007669"/>
    <property type="project" value="InterPro"/>
</dbReference>
<evidence type="ECO:0000256" key="6">
    <source>
        <dbReference type="SAM" id="Phobius"/>
    </source>
</evidence>
<name>A0A8S9KUX1_BRACR</name>
<sequence length="464" mass="50720">MSISNADSETGTTLSYGVVEGSVDFRGKPSLRFSSGGWRSSGFIIGAEVSEKFAYFGVASNLITYFTAQLGESTAAAASNVNLWLGTAAFLPLIWGSIADSFLGRFRTILFTSSLYILGLGLLTFSATIPSACKDQETLVSCVSQFKVTIFFCALYLIALGEGGFKACLRAFGADQFDEQDPIESKAKSSFFNWLYFAISFGILATRLVSNYVQENLSWALGFGIPCVSMMISLFFFLLGTNTYRFSTGGEQGATMDRSISSTFSVPAATLQGFISVSILVFIPIYDRVLVPIARSITHKPAGITTLQRITTGIFLSILSMVIAALVEMKRLKTARDHGLVDSPNATVPMSVCWLIPQYVLYGVSDVFTMIGLQEFFYGQIPVELRSLGLSMYLSVIGIGNYLSSFMVSVIEKATSQPGQASWFDNNLNQAHLDYFYWLLACLSSISFVSLVYFAKSYVYNSPK</sequence>
<evidence type="ECO:0000256" key="1">
    <source>
        <dbReference type="ARBA" id="ARBA00004141"/>
    </source>
</evidence>
<feature type="transmembrane region" description="Helical" evidence="6">
    <location>
        <begin position="138"/>
        <end position="160"/>
    </location>
</feature>
<evidence type="ECO:0000313" key="8">
    <source>
        <dbReference type="Proteomes" id="UP000712281"/>
    </source>
</evidence>
<feature type="transmembrane region" description="Helical" evidence="6">
    <location>
        <begin position="194"/>
        <end position="213"/>
    </location>
</feature>
<keyword evidence="5 6" id="KW-0472">Membrane</keyword>
<evidence type="ECO:0000256" key="4">
    <source>
        <dbReference type="ARBA" id="ARBA00022989"/>
    </source>
</evidence>
<keyword evidence="3 6" id="KW-0812">Transmembrane</keyword>
<feature type="transmembrane region" description="Helical" evidence="6">
    <location>
        <begin position="435"/>
        <end position="455"/>
    </location>
</feature>
<feature type="transmembrane region" description="Helical" evidence="6">
    <location>
        <begin position="306"/>
        <end position="327"/>
    </location>
</feature>
<dbReference type="EMBL" id="QGKW02000717">
    <property type="protein sequence ID" value="KAF2598854.1"/>
    <property type="molecule type" value="Genomic_DNA"/>
</dbReference>
<dbReference type="CDD" id="cd17417">
    <property type="entry name" value="MFS_NPF5"/>
    <property type="match status" value="1"/>
</dbReference>
<feature type="transmembrane region" description="Helical" evidence="6">
    <location>
        <begin position="219"/>
        <end position="239"/>
    </location>
</feature>